<accession>A0A8S1M0Y8</accession>
<dbReference type="Proteomes" id="UP000692954">
    <property type="component" value="Unassembled WGS sequence"/>
</dbReference>
<organism evidence="1 2">
    <name type="scientific">Paramecium sonneborni</name>
    <dbReference type="NCBI Taxonomy" id="65129"/>
    <lineage>
        <taxon>Eukaryota</taxon>
        <taxon>Sar</taxon>
        <taxon>Alveolata</taxon>
        <taxon>Ciliophora</taxon>
        <taxon>Intramacronucleata</taxon>
        <taxon>Oligohymenophorea</taxon>
        <taxon>Peniculida</taxon>
        <taxon>Parameciidae</taxon>
        <taxon>Paramecium</taxon>
    </lineage>
</organism>
<name>A0A8S1M0Y8_9CILI</name>
<dbReference type="EMBL" id="CAJJDN010000028">
    <property type="protein sequence ID" value="CAD8071483.1"/>
    <property type="molecule type" value="Genomic_DNA"/>
</dbReference>
<evidence type="ECO:0000313" key="1">
    <source>
        <dbReference type="EMBL" id="CAD8071483.1"/>
    </source>
</evidence>
<protein>
    <submittedName>
        <fullName evidence="1">Uncharacterized protein</fullName>
    </submittedName>
</protein>
<reference evidence="1" key="1">
    <citation type="submission" date="2021-01" db="EMBL/GenBank/DDBJ databases">
        <authorList>
            <consortium name="Genoscope - CEA"/>
            <person name="William W."/>
        </authorList>
    </citation>
    <scope>NUCLEOTIDE SEQUENCE</scope>
</reference>
<sequence>MIPSNKLPTEIEIFYFYQQAINNLEKGKLDDAKTQLKSLLYSNFIKNQDYKTVHYATLISLAEIYGRSNSIHEKCEALKYYYESNLIIQDSWETNRKMAILFREIGLISKALHLTKNALESCNQVQGKHILYYQICCLSFLINELENFDLYLQMIPNQKKFKQQLLELDSYIKKQTQTQFVNELLEERSLISKKIATIPKQYLSLDYFYQEYQYEIYILDLHKFFKKIRRLLLTNLQIDDNTFEVQQKDISILPKTFFIIKSKNEKSINKNKLQEQLQKNIKQDLKKKLLLNQFEQANMKKFSLQSILQKQNFQSIEIFRKCGLDIEQISIFGKNTILQNQLTQGIQQQQLKQISNNNVLGQYLINRLKSQQFSIFNLFNKLTELIFQIPEELNLDQEAVDQVQKDLVKCYIWAQYFMDEFTNDPKIEIKILIQMFNIFKLKIKNQKTQTKEQIIILKNYQRLILKYNDKLLFQISFKKDYKEEQISQTKEFRIIITQIHNEIGILKKVFPLTDNQNQLNNTPKLSITMESSLNEILENWESPYYFIQKKDQVSSHLSKIHTYVKEENKQIATLETYQKIINVCIKQLYFSKIKDQCKQVFMMIKPIFETLYRSIQINQILALCFLKLSFIYGALDEEASQPLVLFLTFYYKNLEFPYKELFLITILQQRQIQLCKFFEIFNLNIVIKDLINLRIKMKQEFQKTYENFLEYFQEHEDVQYYLMNQINEKPGIYGHCFVKINQTPIEAKPENPGKDLQVLENFSSESEDDYYYPYPYYNNFKEIKLMNDQLTESFKIGQNQYQFKYEKQKYLLNHKLTVNLGDSQISNQIKRISKEIMKQKYQQSTKQLKKKFIVYFFENYYFNQIHIEYLLSEDEIKFIGYFLPISYNFFLDKKIVNTFTNNIVLKNIPKKIDSRIQQYADALYEQFFSKQPQKQMPKLNEMKDFLVSQKLQNEYLANIYYLLQVTREDEKNCMNILLAIAFNEIPYFWNYLYMKIFRLAYNQLNQKIQTQENDWFICQKKIQVHLQKQLSLIHLFEYRFIMDLLKAQQRQNEYEIQPNEKNYQKVQQAYQFILQQNQFIIPCDICQLYHNFRAILLIEKKIMRKLRNVSIERINQSISSYSQITKLILQMKEQKMIYFYNSLDGEVESFSDLQINVYKYLRRFIQSNSAEGVKQILKTIEDKIPFLMEVIKDNQNFQYCLSPEKRNYKIPLQEKQDEDQNQYLISNYYQQKINVVMVNLTVFFEKIKQRINCSAPQRYVIEAIYYLCHIQLQNKNLSKNQLDNLYETISIIYSSDIKDLVKYQKQYGIQYSEQDEVLREYYHHDLIFLYQKQKIIKLFIRINIANKKWNELLDLIVQMPKNFDLRGYQICLALIENQKQFDDPQLLLDVLCHIDYFLKRNQQYTFLNENKEYKDMFIKLYNQKQRDTQSDKEKELYAKKFIENQSKEIKKTKRDNPQCQDLQNIIEIG</sequence>
<comment type="caution">
    <text evidence="1">The sequence shown here is derived from an EMBL/GenBank/DDBJ whole genome shotgun (WGS) entry which is preliminary data.</text>
</comment>
<dbReference type="OrthoDB" id="305810at2759"/>
<evidence type="ECO:0000313" key="2">
    <source>
        <dbReference type="Proteomes" id="UP000692954"/>
    </source>
</evidence>
<proteinExistence type="predicted"/>
<keyword evidence="2" id="KW-1185">Reference proteome</keyword>
<gene>
    <name evidence="1" type="ORF">PSON_ATCC_30995.1.T0280082</name>
</gene>